<dbReference type="Proteomes" id="UP000184603">
    <property type="component" value="Unassembled WGS sequence"/>
</dbReference>
<evidence type="ECO:0008006" key="3">
    <source>
        <dbReference type="Google" id="ProtNLM"/>
    </source>
</evidence>
<evidence type="ECO:0000313" key="1">
    <source>
        <dbReference type="EMBL" id="SHO53179.1"/>
    </source>
</evidence>
<evidence type="ECO:0000313" key="2">
    <source>
        <dbReference type="Proteomes" id="UP000184603"/>
    </source>
</evidence>
<dbReference type="OrthoDB" id="5429285at2"/>
<gene>
    <name evidence="1" type="ORF">SAMN02745220_04989</name>
</gene>
<dbReference type="AlphaFoldDB" id="A0A1M7YKN4"/>
<name>A0A1M7YKN4_9BACT</name>
<protein>
    <recommendedName>
        <fullName evidence="3">DUF3352 domain-containing protein</fullName>
    </recommendedName>
</protein>
<organism evidence="1 2">
    <name type="scientific">Desulfopila aestuarii DSM 18488</name>
    <dbReference type="NCBI Taxonomy" id="1121416"/>
    <lineage>
        <taxon>Bacteria</taxon>
        <taxon>Pseudomonadati</taxon>
        <taxon>Thermodesulfobacteriota</taxon>
        <taxon>Desulfobulbia</taxon>
        <taxon>Desulfobulbales</taxon>
        <taxon>Desulfocapsaceae</taxon>
        <taxon>Desulfopila</taxon>
    </lineage>
</organism>
<keyword evidence="2" id="KW-1185">Reference proteome</keyword>
<dbReference type="RefSeq" id="WP_073616782.1">
    <property type="nucleotide sequence ID" value="NZ_FRFE01000048.1"/>
</dbReference>
<accession>A0A1M7YKN4</accession>
<dbReference type="STRING" id="1121416.SAMN02745220_04989"/>
<reference evidence="1 2" key="1">
    <citation type="submission" date="2016-12" db="EMBL/GenBank/DDBJ databases">
        <authorList>
            <person name="Song W.-J."/>
            <person name="Kurnit D.M."/>
        </authorList>
    </citation>
    <scope>NUCLEOTIDE SEQUENCE [LARGE SCALE GENOMIC DNA]</scope>
    <source>
        <strain evidence="1 2">DSM 18488</strain>
    </source>
</reference>
<dbReference type="EMBL" id="FRFE01000048">
    <property type="protein sequence ID" value="SHO53179.1"/>
    <property type="molecule type" value="Genomic_DNA"/>
</dbReference>
<sequence>MKVVSTLFFFATFLLGLYSLNQDSIHEAQPAMFLPADTLVYLEQKNGVESFARFQNSRLGRILSSIDFPTVLFEAEVQSSDIELVKKVLDVSARVRDDDLFQAILGKRLTLALIGRRDWSPNSTNIANYLKSHLLLISRPGIKPENFDRLVSKYIDGKKISLVPYGRYTIKRIPITTDETVATTYVNGLILASLEERVLRESLDLYDKKQGTLKTNPSFINITREMEGAGQFFYCSVKALQEVAETLIETVTNPTELLALHEISLLKGVNRFSYGGIRQKKILKNRFIIGLQPEAMGKRIREMVATSPSINDSLPYAARDVLLYYWSNSLELQPLWEMYKERAGAQSDEVLSLQHDISGLFGYEVNELIDMIGSDIGVMVRENEEELFVPIPDLALFVKLDDTEKGADALQKAVKHLDIKLKKGRYKNIEYFSWGLDPKESLQPVYTIHRKYLIFANTLNMLKTIIDTPLNNTRLIGTKGFRELDPGFQTLNNSVCYVDQARLLRRLQEMVGWVGTMLAIQDQKAAEKSKILIDNLIDPLFWGLSMYEKSAIRTYVRDERIYIESQTKLSN</sequence>
<proteinExistence type="predicted"/>